<organism evidence="2 3">
    <name type="scientific">Pilimelia terevasa</name>
    <dbReference type="NCBI Taxonomy" id="53372"/>
    <lineage>
        <taxon>Bacteria</taxon>
        <taxon>Bacillati</taxon>
        <taxon>Actinomycetota</taxon>
        <taxon>Actinomycetes</taxon>
        <taxon>Micromonosporales</taxon>
        <taxon>Micromonosporaceae</taxon>
        <taxon>Pilimelia</taxon>
    </lineage>
</organism>
<dbReference type="InterPro" id="IPR012347">
    <property type="entry name" value="Ferritin-like"/>
</dbReference>
<dbReference type="EMBL" id="BMQC01000013">
    <property type="protein sequence ID" value="GGK37578.1"/>
    <property type="molecule type" value="Genomic_DNA"/>
</dbReference>
<gene>
    <name evidence="2" type="ORF">GCM10010124_32960</name>
</gene>
<dbReference type="AlphaFoldDB" id="A0A8J3BU94"/>
<comment type="caution">
    <text evidence="2">The sequence shown here is derived from an EMBL/GenBank/DDBJ whole genome shotgun (WGS) entry which is preliminary data.</text>
</comment>
<dbReference type="Proteomes" id="UP000662200">
    <property type="component" value="Unassembled WGS sequence"/>
</dbReference>
<sequence length="229" mass="22976">MSRRTACRPAPPGPAPTVSTAARARAALPVWAALPARAGQPAWAAVPALVAVVALGGCGGAAPTAAVAGPTASPVFSRADVAFAAGMTAHHRQALELAELAGTRAGAEVRALAAATRGAREPQLHQLAGWLRAWGEPVPPAGPAAGHPGSGDLPGLVGPAEVRALARLRGAAFDRRFLTLMIAHDEGTAKTAGREKANGANPEARALAATIADTQSAEIARIQQLAARP</sequence>
<accession>A0A8J3BU94</accession>
<evidence type="ECO:0000313" key="2">
    <source>
        <dbReference type="EMBL" id="GGK37578.1"/>
    </source>
</evidence>
<reference evidence="2" key="1">
    <citation type="journal article" date="2014" name="Int. J. Syst. Evol. Microbiol.">
        <title>Complete genome sequence of Corynebacterium casei LMG S-19264T (=DSM 44701T), isolated from a smear-ripened cheese.</title>
        <authorList>
            <consortium name="US DOE Joint Genome Institute (JGI-PGF)"/>
            <person name="Walter F."/>
            <person name="Albersmeier A."/>
            <person name="Kalinowski J."/>
            <person name="Ruckert C."/>
        </authorList>
    </citation>
    <scope>NUCLEOTIDE SEQUENCE</scope>
    <source>
        <strain evidence="2">JCM 3091</strain>
    </source>
</reference>
<name>A0A8J3BU94_9ACTN</name>
<keyword evidence="3" id="KW-1185">Reference proteome</keyword>
<dbReference type="PANTHER" id="PTHR36933:SF1">
    <property type="entry name" value="SLL0788 PROTEIN"/>
    <property type="match status" value="1"/>
</dbReference>
<dbReference type="Gene3D" id="1.20.1260.10">
    <property type="match status" value="1"/>
</dbReference>
<dbReference type="InterPro" id="IPR005183">
    <property type="entry name" value="DUF305_CopM-like"/>
</dbReference>
<proteinExistence type="predicted"/>
<dbReference type="PANTHER" id="PTHR36933">
    <property type="entry name" value="SLL0788 PROTEIN"/>
    <property type="match status" value="1"/>
</dbReference>
<protein>
    <recommendedName>
        <fullName evidence="1">DUF305 domain-containing protein</fullName>
    </recommendedName>
</protein>
<evidence type="ECO:0000259" key="1">
    <source>
        <dbReference type="Pfam" id="PF03713"/>
    </source>
</evidence>
<reference evidence="2" key="2">
    <citation type="submission" date="2020-09" db="EMBL/GenBank/DDBJ databases">
        <authorList>
            <person name="Sun Q."/>
            <person name="Ohkuma M."/>
        </authorList>
    </citation>
    <scope>NUCLEOTIDE SEQUENCE</scope>
    <source>
        <strain evidence="2">JCM 3091</strain>
    </source>
</reference>
<feature type="domain" description="DUF305" evidence="1">
    <location>
        <begin position="80"/>
        <end position="225"/>
    </location>
</feature>
<dbReference type="Pfam" id="PF03713">
    <property type="entry name" value="DUF305"/>
    <property type="match status" value="1"/>
</dbReference>
<evidence type="ECO:0000313" key="3">
    <source>
        <dbReference type="Proteomes" id="UP000662200"/>
    </source>
</evidence>